<evidence type="ECO:0000313" key="3">
    <source>
        <dbReference type="Proteomes" id="UP001172673"/>
    </source>
</evidence>
<feature type="region of interest" description="Disordered" evidence="1">
    <location>
        <begin position="377"/>
        <end position="406"/>
    </location>
</feature>
<dbReference type="EMBL" id="JAPDRK010000026">
    <property type="protein sequence ID" value="KAJ9602445.1"/>
    <property type="molecule type" value="Genomic_DNA"/>
</dbReference>
<evidence type="ECO:0000313" key="2">
    <source>
        <dbReference type="EMBL" id="KAJ9602445.1"/>
    </source>
</evidence>
<dbReference type="Proteomes" id="UP001172673">
    <property type="component" value="Unassembled WGS sequence"/>
</dbReference>
<gene>
    <name evidence="2" type="ORF">H2200_012987</name>
</gene>
<reference evidence="2" key="1">
    <citation type="submission" date="2022-10" db="EMBL/GenBank/DDBJ databases">
        <title>Culturing micro-colonial fungi from biological soil crusts in the Mojave desert and describing Neophaeococcomyces mojavensis, and introducing the new genera and species Taxawa tesnikishii.</title>
        <authorList>
            <person name="Kurbessoian T."/>
            <person name="Stajich J.E."/>
        </authorList>
    </citation>
    <scope>NUCLEOTIDE SEQUENCE</scope>
    <source>
        <strain evidence="2">TK_41</strain>
    </source>
</reference>
<name>A0AA38WWJ7_9EURO</name>
<feature type="compositionally biased region" description="Polar residues" evidence="1">
    <location>
        <begin position="443"/>
        <end position="452"/>
    </location>
</feature>
<keyword evidence="3" id="KW-1185">Reference proteome</keyword>
<proteinExistence type="predicted"/>
<accession>A0AA38WWJ7</accession>
<sequence length="714" mass="81268">MKLLNEKCGEGTVFRRQLQTTKNQFVANNQNRRQLVVGERLQPRFRPSATVQEKRESASAGQQPHRGMPKPAHLLHGPSKESRHLRSLAQTWQTARSELLQLATRLPIKSNLDLGELTKTSALLQIFKHPKELQEWVSENVLSRRFRVSAVHRSFIALIEEEEPTLAHALRWELHGTKPKTAAPWGRYPDGIEVLIQPRRKTGQTAKLQFCWLNHQGQKLELTSCFLSDGAQSLFPEDSRYLFFCPDRIDIRDSLGNSLGLTQTRTITMSRDMMVTAMKRDTVKDEFVKFWDLQIGRPSFFKQNPQHSLTVYSNDCRPLEISSKGVNRMVGALNQKQSIQSTLSSTTQKVIELTVSSTELGPSTVIRSRKVPLRRQRYSPALEDENESTGSSSEDIIPLKAVGFRKPPPEQQRLLQAIRKEHESTSSSSEEMPRKLVRRRKLPSQQQRSSLATREENGSISSSSEEKPPKPGPSRQQRSWPAIGKKSESTSSSSEDIPRKLVGSRKLPSRQQRPSPATEERNESSSSSSEDVPRKVLKPQFNPEIKQTPASSTHDGRGFSYTGAKVDDAVEHIKQTLPMRKADLLWLIDEFLKCEYPNGEEIWIASPVRFPQFSLIWTRMKQFILRPQYKDHPFVPTLQEWIDFGYEVNTDQDKAGRGKKGGHTRCLTAAFRVLRTSVTDKQIFKRPQPHIKAKCIKVLTIARNVNPVILSEDA</sequence>
<protein>
    <submittedName>
        <fullName evidence="2">Uncharacterized protein</fullName>
    </submittedName>
</protein>
<feature type="region of interest" description="Disordered" evidence="1">
    <location>
        <begin position="40"/>
        <end position="73"/>
    </location>
</feature>
<feature type="region of interest" description="Disordered" evidence="1">
    <location>
        <begin position="418"/>
        <end position="558"/>
    </location>
</feature>
<evidence type="ECO:0000256" key="1">
    <source>
        <dbReference type="SAM" id="MobiDB-lite"/>
    </source>
</evidence>
<organism evidence="2 3">
    <name type="scientific">Cladophialophora chaetospira</name>
    <dbReference type="NCBI Taxonomy" id="386627"/>
    <lineage>
        <taxon>Eukaryota</taxon>
        <taxon>Fungi</taxon>
        <taxon>Dikarya</taxon>
        <taxon>Ascomycota</taxon>
        <taxon>Pezizomycotina</taxon>
        <taxon>Eurotiomycetes</taxon>
        <taxon>Chaetothyriomycetidae</taxon>
        <taxon>Chaetothyriales</taxon>
        <taxon>Herpotrichiellaceae</taxon>
        <taxon>Cladophialophora</taxon>
    </lineage>
</organism>
<dbReference type="AlphaFoldDB" id="A0AA38WWJ7"/>
<comment type="caution">
    <text evidence="2">The sequence shown here is derived from an EMBL/GenBank/DDBJ whole genome shotgun (WGS) entry which is preliminary data.</text>
</comment>